<reference evidence="1 2" key="1">
    <citation type="journal article" date="2022" name="Nat. Plants">
        <title>Genomes of leafy and leafless Platanthera orchids illuminate the evolution of mycoheterotrophy.</title>
        <authorList>
            <person name="Li M.H."/>
            <person name="Liu K.W."/>
            <person name="Li Z."/>
            <person name="Lu H.C."/>
            <person name="Ye Q.L."/>
            <person name="Zhang D."/>
            <person name="Wang J.Y."/>
            <person name="Li Y.F."/>
            <person name="Zhong Z.M."/>
            <person name="Liu X."/>
            <person name="Yu X."/>
            <person name="Liu D.K."/>
            <person name="Tu X.D."/>
            <person name="Liu B."/>
            <person name="Hao Y."/>
            <person name="Liao X.Y."/>
            <person name="Jiang Y.T."/>
            <person name="Sun W.H."/>
            <person name="Chen J."/>
            <person name="Chen Y.Q."/>
            <person name="Ai Y."/>
            <person name="Zhai J.W."/>
            <person name="Wu S.S."/>
            <person name="Zhou Z."/>
            <person name="Hsiao Y.Y."/>
            <person name="Wu W.L."/>
            <person name="Chen Y.Y."/>
            <person name="Lin Y.F."/>
            <person name="Hsu J.L."/>
            <person name="Li C.Y."/>
            <person name="Wang Z.W."/>
            <person name="Zhao X."/>
            <person name="Zhong W.Y."/>
            <person name="Ma X.K."/>
            <person name="Ma L."/>
            <person name="Huang J."/>
            <person name="Chen G.Z."/>
            <person name="Huang M.Z."/>
            <person name="Huang L."/>
            <person name="Peng D.H."/>
            <person name="Luo Y.B."/>
            <person name="Zou S.Q."/>
            <person name="Chen S.P."/>
            <person name="Lan S."/>
            <person name="Tsai W.C."/>
            <person name="Van de Peer Y."/>
            <person name="Liu Z.J."/>
        </authorList>
    </citation>
    <scope>NUCLEOTIDE SEQUENCE [LARGE SCALE GENOMIC DNA]</scope>
    <source>
        <strain evidence="1">Lor287</strain>
    </source>
</reference>
<protein>
    <submittedName>
        <fullName evidence="1">Uncharacterized protein</fullName>
    </submittedName>
</protein>
<organism evidence="1 2">
    <name type="scientific">Platanthera zijinensis</name>
    <dbReference type="NCBI Taxonomy" id="2320716"/>
    <lineage>
        <taxon>Eukaryota</taxon>
        <taxon>Viridiplantae</taxon>
        <taxon>Streptophyta</taxon>
        <taxon>Embryophyta</taxon>
        <taxon>Tracheophyta</taxon>
        <taxon>Spermatophyta</taxon>
        <taxon>Magnoliopsida</taxon>
        <taxon>Liliopsida</taxon>
        <taxon>Asparagales</taxon>
        <taxon>Orchidaceae</taxon>
        <taxon>Orchidoideae</taxon>
        <taxon>Orchideae</taxon>
        <taxon>Orchidinae</taxon>
        <taxon>Platanthera</taxon>
    </lineage>
</organism>
<keyword evidence="2" id="KW-1185">Reference proteome</keyword>
<dbReference type="AlphaFoldDB" id="A0AAP0FUQ1"/>
<comment type="caution">
    <text evidence="1">The sequence shown here is derived from an EMBL/GenBank/DDBJ whole genome shotgun (WGS) entry which is preliminary data.</text>
</comment>
<evidence type="ECO:0000313" key="2">
    <source>
        <dbReference type="Proteomes" id="UP001418222"/>
    </source>
</evidence>
<dbReference type="EMBL" id="JBBWWQ010000020">
    <property type="protein sequence ID" value="KAK8916589.1"/>
    <property type="molecule type" value="Genomic_DNA"/>
</dbReference>
<accession>A0AAP0FUQ1</accession>
<sequence length="134" mass="14848">MSTEGSDSSPPTSVFPDVVRLHLCLPRRCSSSSLSSLFPDDVQHLVRRFILQEDLRSQHQVTASLIVVPVIDPFYVRNSGEIYGAFYVTVGVVIFYGVGEAFVHGGVIGFTGELPEIYMQGVFFRTEPSISFSR</sequence>
<name>A0AAP0FUQ1_9ASPA</name>
<dbReference type="Proteomes" id="UP001418222">
    <property type="component" value="Unassembled WGS sequence"/>
</dbReference>
<gene>
    <name evidence="1" type="ORF">KSP39_PZI022588</name>
</gene>
<proteinExistence type="predicted"/>
<evidence type="ECO:0000313" key="1">
    <source>
        <dbReference type="EMBL" id="KAK8916589.1"/>
    </source>
</evidence>